<keyword evidence="7 9" id="KW-0119">Carbohydrate metabolism</keyword>
<dbReference type="RefSeq" id="WP_089345663.1">
    <property type="nucleotide sequence ID" value="NZ_CP067131.1"/>
</dbReference>
<accession>A0A239Q1P0</accession>
<dbReference type="HAMAP" id="MF_00455">
    <property type="entry name" value="Xylose_isom_A"/>
    <property type="match status" value="1"/>
</dbReference>
<comment type="catalytic activity">
    <reaction evidence="8 9 10">
        <text>alpha-D-xylose = alpha-D-xylulofuranose</text>
        <dbReference type="Rhea" id="RHEA:22816"/>
        <dbReference type="ChEBI" id="CHEBI:28518"/>
        <dbReference type="ChEBI" id="CHEBI:188998"/>
        <dbReference type="EC" id="5.3.1.5"/>
    </reaction>
</comment>
<comment type="subunit">
    <text evidence="2 9 11">Homotetramer.</text>
</comment>
<evidence type="ECO:0000256" key="9">
    <source>
        <dbReference type="HAMAP-Rule" id="MF_00455"/>
    </source>
</evidence>
<keyword evidence="4 9" id="KW-0859">Xylose metabolism</keyword>
<evidence type="ECO:0000256" key="3">
    <source>
        <dbReference type="ARBA" id="ARBA00011958"/>
    </source>
</evidence>
<dbReference type="OrthoDB" id="9763981at2"/>
<feature type="binding site" evidence="9">
    <location>
        <position position="293"/>
    </location>
    <ligand>
        <name>Mg(2+)</name>
        <dbReference type="ChEBI" id="CHEBI:18420"/>
        <label>1</label>
    </ligand>
</feature>
<evidence type="ECO:0000256" key="11">
    <source>
        <dbReference type="RuleBase" id="RU000610"/>
    </source>
</evidence>
<gene>
    <name evidence="9" type="primary">xylA</name>
    <name evidence="12" type="ORF">SAMN05444959_11859</name>
</gene>
<evidence type="ECO:0000256" key="4">
    <source>
        <dbReference type="ARBA" id="ARBA00022629"/>
    </source>
</evidence>
<feature type="binding site" evidence="9">
    <location>
        <position position="265"/>
    </location>
    <ligand>
        <name>Mg(2+)</name>
        <dbReference type="ChEBI" id="CHEBI:18420"/>
        <label>2</label>
    </ligand>
</feature>
<dbReference type="PANTHER" id="PTHR48408:SF1">
    <property type="entry name" value="XYLOSE ISOMERASE"/>
    <property type="match status" value="1"/>
</dbReference>
<feature type="binding site" evidence="9">
    <location>
        <position position="268"/>
    </location>
    <ligand>
        <name>Mg(2+)</name>
        <dbReference type="ChEBI" id="CHEBI:18420"/>
        <label>2</label>
    </ligand>
</feature>
<feature type="binding site" evidence="9">
    <location>
        <position position="336"/>
    </location>
    <ligand>
        <name>Mg(2+)</name>
        <dbReference type="ChEBI" id="CHEBI:18420"/>
        <label>1</label>
    </ligand>
</feature>
<dbReference type="NCBIfam" id="TIGR02630">
    <property type="entry name" value="xylose_isom_A"/>
    <property type="match status" value="1"/>
</dbReference>
<sequence>MSGYFDSISPLTFDPDSEGLAFRHYDPDQMVMGKRMEDQLRFAVAYWHSFGWEGGDPFGGRTFERPWFPADTMELAIMRADAAFDFFRILGVPFFCFHDHDVRPEGDSLAVSRDRLNRIADIFAEKMANGGPRLLWGTANLFTNRRYMAGAATNPDPDVFAYAAATVRDCLEVTHRLDGENYVLWGGREGYETLLNTDPGQELDHMGRFLSLVVEHKHKIGFKGAILLEPKPQEPTKHQYDYDVATVYGFLKRYGLENEVKLNIEQGHAILAGHSFEHELAMANALGIFGSVDMNRNDYQSGWDTDQFPNNVPEIALAYYEILKAGGFASGGTNFDARLRRQSLDPVDLVAAHAGAMDVCARGLKVAAAMLEDDKLEAARRARYAGWQRPEAQAMLGAGSSLESIADKAMAQGLDPQPVSGRQEILENLVNRYV</sequence>
<feature type="binding site" evidence="9">
    <location>
        <position position="265"/>
    </location>
    <ligand>
        <name>Mg(2+)</name>
        <dbReference type="ChEBI" id="CHEBI:18420"/>
        <label>1</label>
    </ligand>
</feature>
<comment type="cofactor">
    <cofactor evidence="9">
        <name>Mg(2+)</name>
        <dbReference type="ChEBI" id="CHEBI:18420"/>
    </cofactor>
    <text evidence="9">Binds 2 magnesium ions per subunit.</text>
</comment>
<keyword evidence="13" id="KW-1185">Reference proteome</keyword>
<evidence type="ECO:0000256" key="8">
    <source>
        <dbReference type="ARBA" id="ARBA00033659"/>
    </source>
</evidence>
<feature type="active site" evidence="9">
    <location>
        <position position="98"/>
    </location>
</feature>
<dbReference type="GO" id="GO:0000287">
    <property type="term" value="F:magnesium ion binding"/>
    <property type="evidence" value="ECO:0007669"/>
    <property type="project" value="UniProtKB-UniRule"/>
</dbReference>
<keyword evidence="9" id="KW-0460">Magnesium</keyword>
<keyword evidence="9" id="KW-0963">Cytoplasm</keyword>
<evidence type="ECO:0000313" key="13">
    <source>
        <dbReference type="Proteomes" id="UP000198307"/>
    </source>
</evidence>
<dbReference type="PROSITE" id="PS51415">
    <property type="entry name" value="XYLOSE_ISOMERASE"/>
    <property type="match status" value="1"/>
</dbReference>
<feature type="binding site" evidence="9">
    <location>
        <position position="229"/>
    </location>
    <ligand>
        <name>Mg(2+)</name>
        <dbReference type="ChEBI" id="CHEBI:18420"/>
        <label>1</label>
    </ligand>
</feature>
<evidence type="ECO:0000256" key="1">
    <source>
        <dbReference type="ARBA" id="ARBA00005765"/>
    </source>
</evidence>
<dbReference type="SUPFAM" id="SSF51658">
    <property type="entry name" value="Xylose isomerase-like"/>
    <property type="match status" value="1"/>
</dbReference>
<feature type="binding site" evidence="9">
    <location>
        <position position="306"/>
    </location>
    <ligand>
        <name>Mg(2+)</name>
        <dbReference type="ChEBI" id="CHEBI:18420"/>
        <label>2</label>
    </ligand>
</feature>
<evidence type="ECO:0000256" key="5">
    <source>
        <dbReference type="ARBA" id="ARBA00022723"/>
    </source>
</evidence>
<proteinExistence type="inferred from homology"/>
<feature type="active site" evidence="9">
    <location>
        <position position="101"/>
    </location>
</feature>
<dbReference type="EMBL" id="FZQB01000018">
    <property type="protein sequence ID" value="SNT76350.1"/>
    <property type="molecule type" value="Genomic_DNA"/>
</dbReference>
<evidence type="ECO:0000256" key="10">
    <source>
        <dbReference type="RuleBase" id="RU000609"/>
    </source>
</evidence>
<dbReference type="GO" id="GO:0042732">
    <property type="term" value="P:D-xylose metabolic process"/>
    <property type="evidence" value="ECO:0007669"/>
    <property type="project" value="UniProtKB-UniRule"/>
</dbReference>
<keyword evidence="6 9" id="KW-0413">Isomerase</keyword>
<dbReference type="InterPro" id="IPR036237">
    <property type="entry name" value="Xyl_isomerase-like_sf"/>
</dbReference>
<dbReference type="Proteomes" id="UP000198307">
    <property type="component" value="Unassembled WGS sequence"/>
</dbReference>
<evidence type="ECO:0000256" key="2">
    <source>
        <dbReference type="ARBA" id="ARBA00011881"/>
    </source>
</evidence>
<dbReference type="GO" id="GO:0009045">
    <property type="term" value="F:xylose isomerase activity"/>
    <property type="evidence" value="ECO:0007669"/>
    <property type="project" value="UniProtKB-UniRule"/>
</dbReference>
<comment type="similarity">
    <text evidence="1 9 10">Belongs to the xylose isomerase family.</text>
</comment>
<feature type="binding site" evidence="9">
    <location>
        <position position="304"/>
    </location>
    <ligand>
        <name>Mg(2+)</name>
        <dbReference type="ChEBI" id="CHEBI:18420"/>
        <label>2</label>
    </ligand>
</feature>
<dbReference type="InterPro" id="IPR001998">
    <property type="entry name" value="Xylose_isomerase"/>
</dbReference>
<dbReference type="GO" id="GO:0005737">
    <property type="term" value="C:cytoplasm"/>
    <property type="evidence" value="ECO:0007669"/>
    <property type="project" value="UniProtKB-SubCell"/>
</dbReference>
<dbReference type="NCBIfam" id="NF003998">
    <property type="entry name" value="PRK05474.1"/>
    <property type="match status" value="1"/>
</dbReference>
<dbReference type="Gene3D" id="3.20.20.150">
    <property type="entry name" value="Divalent-metal-dependent TIM barrel enzymes"/>
    <property type="match status" value="1"/>
</dbReference>
<organism evidence="12 13">
    <name type="scientific">Paracoccus seriniphilus</name>
    <dbReference type="NCBI Taxonomy" id="184748"/>
    <lineage>
        <taxon>Bacteria</taxon>
        <taxon>Pseudomonadati</taxon>
        <taxon>Pseudomonadota</taxon>
        <taxon>Alphaproteobacteria</taxon>
        <taxon>Rhodobacterales</taxon>
        <taxon>Paracoccaceae</taxon>
        <taxon>Paracoccus</taxon>
    </lineage>
</organism>
<dbReference type="InterPro" id="IPR013452">
    <property type="entry name" value="Xylose_isom_bac"/>
</dbReference>
<keyword evidence="5 9" id="KW-0479">Metal-binding</keyword>
<dbReference type="PANTHER" id="PTHR48408">
    <property type="match status" value="1"/>
</dbReference>
<reference evidence="12 13" key="1">
    <citation type="submission" date="2017-07" db="EMBL/GenBank/DDBJ databases">
        <authorList>
            <person name="Sun Z.S."/>
            <person name="Albrecht U."/>
            <person name="Echele G."/>
            <person name="Lee C.C."/>
        </authorList>
    </citation>
    <scope>NUCLEOTIDE SEQUENCE [LARGE SCALE GENOMIC DNA]</scope>
    <source>
        <strain evidence="12 13">DSM 14827</strain>
    </source>
</reference>
<dbReference type="EC" id="5.3.1.5" evidence="3 9"/>
<evidence type="ECO:0000256" key="7">
    <source>
        <dbReference type="ARBA" id="ARBA00023277"/>
    </source>
</evidence>
<evidence type="ECO:0000313" key="12">
    <source>
        <dbReference type="EMBL" id="SNT76350.1"/>
    </source>
</evidence>
<protein>
    <recommendedName>
        <fullName evidence="3 9">Xylose isomerase</fullName>
        <ecNumber evidence="3 9">5.3.1.5</ecNumber>
    </recommendedName>
</protein>
<dbReference type="PRINTS" id="PR00688">
    <property type="entry name" value="XYLOSISMRASE"/>
</dbReference>
<evidence type="ECO:0000256" key="6">
    <source>
        <dbReference type="ARBA" id="ARBA00023235"/>
    </source>
</evidence>
<comment type="subcellular location">
    <subcellularLocation>
        <location evidence="9 11">Cytoplasm</location>
    </subcellularLocation>
</comment>
<name>A0A239Q1P0_9RHOB</name>
<dbReference type="AlphaFoldDB" id="A0A239Q1P0"/>